<dbReference type="GeneID" id="28725981"/>
<evidence type="ECO:0000256" key="1">
    <source>
        <dbReference type="ARBA" id="ARBA00004123"/>
    </source>
</evidence>
<dbReference type="Gene3D" id="2.30.30.140">
    <property type="match status" value="1"/>
</dbReference>
<evidence type="ECO:0000256" key="6">
    <source>
        <dbReference type="ARBA" id="ARBA00023163"/>
    </source>
</evidence>
<comment type="similarity">
    <text evidence="2">Belongs to the MRG family.</text>
</comment>
<protein>
    <recommendedName>
        <fullName evidence="3">Chromatin modification-related protein EAF3</fullName>
    </recommendedName>
</protein>
<dbReference type="PROSITE" id="PS51640">
    <property type="entry name" value="MRG"/>
    <property type="match status" value="1"/>
</dbReference>
<dbReference type="InterPro" id="IPR026541">
    <property type="entry name" value="MRG_dom"/>
</dbReference>
<dbReference type="PIRSF" id="PIRSF038133">
    <property type="entry name" value="HAT_Nua4_EAF3/MRG15"/>
    <property type="match status" value="1"/>
</dbReference>
<evidence type="ECO:0000259" key="10">
    <source>
        <dbReference type="Pfam" id="PF22732"/>
    </source>
</evidence>
<dbReference type="Proteomes" id="UP000243052">
    <property type="component" value="Chromosome viii"/>
</dbReference>
<gene>
    <name evidence="11" type="ORF">AW171_hschr84671</name>
</gene>
<evidence type="ECO:0000256" key="5">
    <source>
        <dbReference type="ARBA" id="ARBA00023015"/>
    </source>
</evidence>
<dbReference type="OrthoDB" id="124855at2759"/>
<dbReference type="SUPFAM" id="SSF54160">
    <property type="entry name" value="Chromo domain-like"/>
    <property type="match status" value="1"/>
</dbReference>
<dbReference type="EMBL" id="CP014248">
    <property type="protein sequence ID" value="AMD22621.1"/>
    <property type="molecule type" value="Genomic_DNA"/>
</dbReference>
<evidence type="ECO:0000256" key="3">
    <source>
        <dbReference type="ARBA" id="ARBA00018505"/>
    </source>
</evidence>
<feature type="region of interest" description="Disordered" evidence="8">
    <location>
        <begin position="100"/>
        <end position="161"/>
    </location>
</feature>
<dbReference type="GO" id="GO:0006355">
    <property type="term" value="P:regulation of DNA-templated transcription"/>
    <property type="evidence" value="ECO:0007669"/>
    <property type="project" value="InterPro"/>
</dbReference>
<evidence type="ECO:0000256" key="2">
    <source>
        <dbReference type="ARBA" id="ARBA00009093"/>
    </source>
</evidence>
<dbReference type="GO" id="GO:0035267">
    <property type="term" value="C:NuA4 histone acetyltransferase complex"/>
    <property type="evidence" value="ECO:0007669"/>
    <property type="project" value="TreeGrafter"/>
</dbReference>
<dbReference type="STRING" id="45286.A0A120K2U7"/>
<proteinExistence type="inferred from homology"/>
<feature type="domain" description="MSL3 chromodomain-like" evidence="10">
    <location>
        <begin position="56"/>
        <end position="93"/>
    </location>
</feature>
<evidence type="ECO:0000256" key="7">
    <source>
        <dbReference type="ARBA" id="ARBA00023242"/>
    </source>
</evidence>
<dbReference type="AlphaFoldDB" id="A0A120K2U7"/>
<comment type="subcellular location">
    <subcellularLocation>
        <location evidence="1">Nucleus</location>
    </subcellularLocation>
</comment>
<evidence type="ECO:0000313" key="11">
    <source>
        <dbReference type="EMBL" id="AMD22621.1"/>
    </source>
</evidence>
<dbReference type="InterPro" id="IPR053820">
    <property type="entry name" value="MSL3_chromo-like"/>
</dbReference>
<keyword evidence="5" id="KW-0805">Transcription regulation</keyword>
<dbReference type="Pfam" id="PF05712">
    <property type="entry name" value="MRG"/>
    <property type="match status" value="1"/>
</dbReference>
<dbReference type="PANTHER" id="PTHR10880:SF15">
    <property type="entry name" value="MSL COMPLEX SUBUNIT 3"/>
    <property type="match status" value="1"/>
</dbReference>
<organism evidence="11 12">
    <name type="scientific">Eremothecium sinecaudum</name>
    <dbReference type="NCBI Taxonomy" id="45286"/>
    <lineage>
        <taxon>Eukaryota</taxon>
        <taxon>Fungi</taxon>
        <taxon>Dikarya</taxon>
        <taxon>Ascomycota</taxon>
        <taxon>Saccharomycotina</taxon>
        <taxon>Saccharomycetes</taxon>
        <taxon>Saccharomycetales</taxon>
        <taxon>Saccharomycetaceae</taxon>
        <taxon>Eremothecium</taxon>
    </lineage>
</organism>
<dbReference type="Pfam" id="PF22732">
    <property type="entry name" value="MSL3_chromo-like"/>
    <property type="match status" value="1"/>
</dbReference>
<evidence type="ECO:0000256" key="8">
    <source>
        <dbReference type="SAM" id="MobiDB-lite"/>
    </source>
</evidence>
<dbReference type="GO" id="GO:0032221">
    <property type="term" value="C:Rpd3S complex"/>
    <property type="evidence" value="ECO:0007669"/>
    <property type="project" value="TreeGrafter"/>
</dbReference>
<feature type="compositionally biased region" description="Low complexity" evidence="8">
    <location>
        <begin position="100"/>
        <end position="124"/>
    </location>
</feature>
<feature type="compositionally biased region" description="Polar residues" evidence="8">
    <location>
        <begin position="152"/>
        <end position="161"/>
    </location>
</feature>
<dbReference type="PANTHER" id="PTHR10880">
    <property type="entry name" value="MORTALITY FACTOR 4-LIKE PROTEIN"/>
    <property type="match status" value="1"/>
</dbReference>
<accession>A0A120K2U7</accession>
<evidence type="ECO:0000259" key="9">
    <source>
        <dbReference type="Pfam" id="PF05712"/>
    </source>
</evidence>
<dbReference type="InterPro" id="IPR016197">
    <property type="entry name" value="Chromo-like_dom_sf"/>
</dbReference>
<dbReference type="InterPro" id="IPR008676">
    <property type="entry name" value="MRG"/>
</dbReference>
<dbReference type="RefSeq" id="XP_017989617.1">
    <property type="nucleotide sequence ID" value="XM_018134111.1"/>
</dbReference>
<dbReference type="GO" id="GO:0006325">
    <property type="term" value="P:chromatin organization"/>
    <property type="evidence" value="ECO:0007669"/>
    <property type="project" value="UniProtKB-KW"/>
</dbReference>
<sequence>MEFEIDGKCLCYHGPLLYEARVLRIYDPVTKTYRDKHNSRVEPTEEDKLPEDALGRPLWFVHYQGWKATWDEWVSQERIRPYNDENLALKKQLVRDMKEAAAAAKRSKSKGGAPSSGSSSGATSAKRERSPLNKGRGTSGSAAAAAIPDPQNPTTQSQKLLQSVLQEHQTPRILLRMPLALKSLLVDDWELITKDRKLLALPCSPSAEEILNAYRDDRSAQLPSPVSQTLLHEFVEGIRLYFDQALSHLLLYRLERPQFSELLGTTATIIQNDENQEGSTNVLTSSYPRPSTIYGGIHLIRLLSLMPELISGTTMDEKSCHTVVSQCETLLAWIANRSSTLIPNNYVNTSAQYEGVALGM</sequence>
<reference evidence="11 12" key="1">
    <citation type="submission" date="2016-01" db="EMBL/GenBank/DDBJ databases">
        <title>Genome sequence of the yeast Holleya sinecauda.</title>
        <authorList>
            <person name="Dietrich F.S."/>
        </authorList>
    </citation>
    <scope>NUCLEOTIDE SEQUENCE [LARGE SCALE GENOMIC DNA]</scope>
    <source>
        <strain evidence="11 12">ATCC 58844</strain>
    </source>
</reference>
<evidence type="ECO:0000256" key="4">
    <source>
        <dbReference type="ARBA" id="ARBA00022853"/>
    </source>
</evidence>
<keyword evidence="7" id="KW-0539">Nucleus</keyword>
<keyword evidence="4" id="KW-0156">Chromatin regulator</keyword>
<dbReference type="Gene3D" id="1.10.274.30">
    <property type="entry name" value="MRG domain"/>
    <property type="match status" value="1"/>
</dbReference>
<evidence type="ECO:0000313" key="12">
    <source>
        <dbReference type="Proteomes" id="UP000243052"/>
    </source>
</evidence>
<dbReference type="InterPro" id="IPR038217">
    <property type="entry name" value="MRG_C_sf"/>
</dbReference>
<keyword evidence="12" id="KW-1185">Reference proteome</keyword>
<name>A0A120K2U7_9SACH</name>
<keyword evidence="6" id="KW-0804">Transcription</keyword>
<feature type="domain" description="MRG" evidence="9">
    <location>
        <begin position="162"/>
        <end position="347"/>
    </location>
</feature>